<gene>
    <name evidence="3" type="ORF">RM641_10340</name>
</gene>
<proteinExistence type="predicted"/>
<dbReference type="GO" id="GO:0016757">
    <property type="term" value="F:glycosyltransferase activity"/>
    <property type="evidence" value="ECO:0007669"/>
    <property type="project" value="UniProtKB-KW"/>
</dbReference>
<comment type="caution">
    <text evidence="3">The sequence shown here is derived from an EMBL/GenBank/DDBJ whole genome shotgun (WGS) entry which is preliminary data.</text>
</comment>
<evidence type="ECO:0000313" key="4">
    <source>
        <dbReference type="Proteomes" id="UP001183586"/>
    </source>
</evidence>
<dbReference type="InterPro" id="IPR001173">
    <property type="entry name" value="Glyco_trans_2-like"/>
</dbReference>
<sequence>MSGITVVTPAHPARQRSGMLARAEASVAAQTLQPVRHLVVVDEEQQGAAATRQRGLEQVDTEWVAFLDSDDELDATHLEQLLACARALGADYVYPWFRVAGGADPFPMFYGRPWDDEQPHQTTITILVRTGLAQLVGFHEPPPGSTVGGHRGGEDWHFTLGCLGAGARIVHHPQRTWTWHHHGQNSSGQPGRGDARRR</sequence>
<feature type="region of interest" description="Disordered" evidence="1">
    <location>
        <begin position="176"/>
        <end position="198"/>
    </location>
</feature>
<evidence type="ECO:0000259" key="2">
    <source>
        <dbReference type="Pfam" id="PF00535"/>
    </source>
</evidence>
<dbReference type="Gene3D" id="3.90.550.10">
    <property type="entry name" value="Spore Coat Polysaccharide Biosynthesis Protein SpsA, Chain A"/>
    <property type="match status" value="1"/>
</dbReference>
<dbReference type="SUPFAM" id="SSF53448">
    <property type="entry name" value="Nucleotide-diphospho-sugar transferases"/>
    <property type="match status" value="1"/>
</dbReference>
<keyword evidence="3" id="KW-0808">Transferase</keyword>
<dbReference type="CDD" id="cd00761">
    <property type="entry name" value="Glyco_tranf_GTA_type"/>
    <property type="match status" value="1"/>
</dbReference>
<evidence type="ECO:0000313" key="3">
    <source>
        <dbReference type="EMBL" id="MDT0387824.1"/>
    </source>
</evidence>
<keyword evidence="4" id="KW-1185">Reference proteome</keyword>
<dbReference type="EMBL" id="JAVREU010000003">
    <property type="protein sequence ID" value="MDT0387824.1"/>
    <property type="molecule type" value="Genomic_DNA"/>
</dbReference>
<dbReference type="Proteomes" id="UP001183586">
    <property type="component" value="Unassembled WGS sequence"/>
</dbReference>
<dbReference type="RefSeq" id="WP_311680773.1">
    <property type="nucleotide sequence ID" value="NZ_JAVREU010000003.1"/>
</dbReference>
<dbReference type="InterPro" id="IPR029044">
    <property type="entry name" value="Nucleotide-diphossugar_trans"/>
</dbReference>
<keyword evidence="3" id="KW-0328">Glycosyltransferase</keyword>
<name>A0ABU2P9W9_9ACTN</name>
<organism evidence="3 4">
    <name type="scientific">Streptomyces dubilierae</name>
    <dbReference type="NCBI Taxonomy" id="3075533"/>
    <lineage>
        <taxon>Bacteria</taxon>
        <taxon>Bacillati</taxon>
        <taxon>Actinomycetota</taxon>
        <taxon>Actinomycetes</taxon>
        <taxon>Kitasatosporales</taxon>
        <taxon>Streptomycetaceae</taxon>
        <taxon>Streptomyces</taxon>
    </lineage>
</organism>
<feature type="domain" description="Glycosyltransferase 2-like" evidence="2">
    <location>
        <begin position="34"/>
        <end position="117"/>
    </location>
</feature>
<reference evidence="4" key="1">
    <citation type="submission" date="2023-07" db="EMBL/GenBank/DDBJ databases">
        <title>30 novel species of actinomycetes from the DSMZ collection.</title>
        <authorList>
            <person name="Nouioui I."/>
        </authorList>
    </citation>
    <scope>NUCLEOTIDE SEQUENCE [LARGE SCALE GENOMIC DNA]</scope>
    <source>
        <strain evidence="4">DSM 41921</strain>
    </source>
</reference>
<evidence type="ECO:0000256" key="1">
    <source>
        <dbReference type="SAM" id="MobiDB-lite"/>
    </source>
</evidence>
<protein>
    <submittedName>
        <fullName evidence="3">Glycosyltransferase</fullName>
        <ecNumber evidence="3">2.4.-.-</ecNumber>
    </submittedName>
</protein>
<accession>A0ABU2P9W9</accession>
<dbReference type="EC" id="2.4.-.-" evidence="3"/>
<dbReference type="Pfam" id="PF00535">
    <property type="entry name" value="Glycos_transf_2"/>
    <property type="match status" value="1"/>
</dbReference>